<organism evidence="1">
    <name type="scientific">bioreactor metagenome</name>
    <dbReference type="NCBI Taxonomy" id="1076179"/>
    <lineage>
        <taxon>unclassified sequences</taxon>
        <taxon>metagenomes</taxon>
        <taxon>ecological metagenomes</taxon>
    </lineage>
</organism>
<dbReference type="EMBL" id="VSSQ01000062">
    <property type="protein sequence ID" value="MPL71902.1"/>
    <property type="molecule type" value="Genomic_DNA"/>
</dbReference>
<name>A0A644U0D3_9ZZZZ</name>
<sequence>MAKTTKSNAQPRRKFSAKKLGTDAKKPLLLLAGMAVTALADKHGFSKVGFLQEGTSSVSKFIKPVAIAGVGLVGRQLIGNETAKALFDGMTLYGGIKTVNAATGKDVMEGLSGMVPYREPRRAPAALPKYFEQPLNGAKRSQ</sequence>
<accession>A0A644U0D3</accession>
<comment type="caution">
    <text evidence="1">The sequence shown here is derived from an EMBL/GenBank/DDBJ whole genome shotgun (WGS) entry which is preliminary data.</text>
</comment>
<dbReference type="AlphaFoldDB" id="A0A644U0D3"/>
<protein>
    <submittedName>
        <fullName evidence="1">Uncharacterized protein</fullName>
    </submittedName>
</protein>
<proteinExistence type="predicted"/>
<gene>
    <name evidence="1" type="ORF">SDC9_17681</name>
</gene>
<reference evidence="1" key="1">
    <citation type="submission" date="2019-08" db="EMBL/GenBank/DDBJ databases">
        <authorList>
            <person name="Kucharzyk K."/>
            <person name="Murdoch R.W."/>
            <person name="Higgins S."/>
            <person name="Loffler F."/>
        </authorList>
    </citation>
    <scope>NUCLEOTIDE SEQUENCE</scope>
</reference>
<evidence type="ECO:0000313" key="1">
    <source>
        <dbReference type="EMBL" id="MPL71902.1"/>
    </source>
</evidence>